<feature type="region of interest" description="Disordered" evidence="1">
    <location>
        <begin position="260"/>
        <end position="280"/>
    </location>
</feature>
<protein>
    <submittedName>
        <fullName evidence="2">Uncharacterized protein</fullName>
    </submittedName>
</protein>
<dbReference type="AlphaFoldDB" id="M5G399"/>
<dbReference type="EMBL" id="JH795874">
    <property type="protein sequence ID" value="EJT98227.1"/>
    <property type="molecule type" value="Genomic_DNA"/>
</dbReference>
<dbReference type="HOGENOM" id="CLU_959853_0_0_1"/>
<dbReference type="RefSeq" id="XP_040625125.1">
    <property type="nucleotide sequence ID" value="XM_040776998.1"/>
</dbReference>
<accession>M5G399</accession>
<dbReference type="Proteomes" id="UP000030653">
    <property type="component" value="Unassembled WGS sequence"/>
</dbReference>
<gene>
    <name evidence="2" type="ORF">DACRYDRAFT_91195</name>
</gene>
<name>M5G399_DACPD</name>
<organism evidence="2 3">
    <name type="scientific">Dacryopinax primogenitus (strain DJM 731)</name>
    <name type="common">Brown rot fungus</name>
    <dbReference type="NCBI Taxonomy" id="1858805"/>
    <lineage>
        <taxon>Eukaryota</taxon>
        <taxon>Fungi</taxon>
        <taxon>Dikarya</taxon>
        <taxon>Basidiomycota</taxon>
        <taxon>Agaricomycotina</taxon>
        <taxon>Dacrymycetes</taxon>
        <taxon>Dacrymycetales</taxon>
        <taxon>Dacrymycetaceae</taxon>
        <taxon>Dacryopinax</taxon>
    </lineage>
</organism>
<evidence type="ECO:0000313" key="3">
    <source>
        <dbReference type="Proteomes" id="UP000030653"/>
    </source>
</evidence>
<feature type="compositionally biased region" description="Low complexity" evidence="1">
    <location>
        <begin position="260"/>
        <end position="276"/>
    </location>
</feature>
<evidence type="ECO:0000256" key="1">
    <source>
        <dbReference type="SAM" id="MobiDB-lite"/>
    </source>
</evidence>
<keyword evidence="3" id="KW-1185">Reference proteome</keyword>
<evidence type="ECO:0000313" key="2">
    <source>
        <dbReference type="EMBL" id="EJT98227.1"/>
    </source>
</evidence>
<proteinExistence type="predicted"/>
<sequence length="290" mass="30878">MTESHMGCLSPALLIQVAYTKQKGLDEQYRLPLKCFGVMLLAWRQQHPELASSRVAQGACAHVDRLRHHTCITQAALPHQESLTPDSGVPIKSTAYTQDLMEPVSIPVTTPADHVDSRHCTCITEDSKLAGACLRGSQSNSTLAYSASNGYVSPPNSPQTAISHSNHTAAAVPGSLVMMASTECPAHAPSLGTICRSGTLANCSEDDLPPAYHGTSHPLNSSSLLDAHPASDDKAVPLYCHHEVLPPCYMPPHKQLKLPLNLSHSSSPMPSTSSSLPPLPHLVALDKATL</sequence>
<dbReference type="GeneID" id="63692060"/>
<reference evidence="2 3" key="1">
    <citation type="journal article" date="2012" name="Science">
        <title>The Paleozoic origin of enzymatic lignin decomposition reconstructed from 31 fungal genomes.</title>
        <authorList>
            <person name="Floudas D."/>
            <person name="Binder M."/>
            <person name="Riley R."/>
            <person name="Barry K."/>
            <person name="Blanchette R.A."/>
            <person name="Henrissat B."/>
            <person name="Martinez A.T."/>
            <person name="Otillar R."/>
            <person name="Spatafora J.W."/>
            <person name="Yadav J.S."/>
            <person name="Aerts A."/>
            <person name="Benoit I."/>
            <person name="Boyd A."/>
            <person name="Carlson A."/>
            <person name="Copeland A."/>
            <person name="Coutinho P.M."/>
            <person name="de Vries R.P."/>
            <person name="Ferreira P."/>
            <person name="Findley K."/>
            <person name="Foster B."/>
            <person name="Gaskell J."/>
            <person name="Glotzer D."/>
            <person name="Gorecki P."/>
            <person name="Heitman J."/>
            <person name="Hesse C."/>
            <person name="Hori C."/>
            <person name="Igarashi K."/>
            <person name="Jurgens J.A."/>
            <person name="Kallen N."/>
            <person name="Kersten P."/>
            <person name="Kohler A."/>
            <person name="Kuees U."/>
            <person name="Kumar T.K.A."/>
            <person name="Kuo A."/>
            <person name="LaButti K."/>
            <person name="Larrondo L.F."/>
            <person name="Lindquist E."/>
            <person name="Ling A."/>
            <person name="Lombard V."/>
            <person name="Lucas S."/>
            <person name="Lundell T."/>
            <person name="Martin R."/>
            <person name="McLaughlin D.J."/>
            <person name="Morgenstern I."/>
            <person name="Morin E."/>
            <person name="Murat C."/>
            <person name="Nagy L.G."/>
            <person name="Nolan M."/>
            <person name="Ohm R.A."/>
            <person name="Patyshakuliyeva A."/>
            <person name="Rokas A."/>
            <person name="Ruiz-Duenas F.J."/>
            <person name="Sabat G."/>
            <person name="Salamov A."/>
            <person name="Samejima M."/>
            <person name="Schmutz J."/>
            <person name="Slot J.C."/>
            <person name="St John F."/>
            <person name="Stenlid J."/>
            <person name="Sun H."/>
            <person name="Sun S."/>
            <person name="Syed K."/>
            <person name="Tsang A."/>
            <person name="Wiebenga A."/>
            <person name="Young D."/>
            <person name="Pisabarro A."/>
            <person name="Eastwood D.C."/>
            <person name="Martin F."/>
            <person name="Cullen D."/>
            <person name="Grigoriev I.V."/>
            <person name="Hibbett D.S."/>
        </authorList>
    </citation>
    <scope>NUCLEOTIDE SEQUENCE [LARGE SCALE GENOMIC DNA]</scope>
    <source>
        <strain evidence="2 3">DJM-731 SS1</strain>
    </source>
</reference>